<keyword evidence="4" id="KW-1185">Reference proteome</keyword>
<evidence type="ECO:0000259" key="2">
    <source>
        <dbReference type="Pfam" id="PF22552"/>
    </source>
</evidence>
<organism evidence="3 4">
    <name type="scientific">Actinocorallia aurantiaca</name>
    <dbReference type="NCBI Taxonomy" id="46204"/>
    <lineage>
        <taxon>Bacteria</taxon>
        <taxon>Bacillati</taxon>
        <taxon>Actinomycetota</taxon>
        <taxon>Actinomycetes</taxon>
        <taxon>Streptosporangiales</taxon>
        <taxon>Thermomonosporaceae</taxon>
        <taxon>Actinocorallia</taxon>
    </lineage>
</organism>
<feature type="compositionally biased region" description="Pro residues" evidence="1">
    <location>
        <begin position="181"/>
        <end position="192"/>
    </location>
</feature>
<reference evidence="4" key="1">
    <citation type="journal article" date="2019" name="Int. J. Syst. Evol. Microbiol.">
        <title>The Global Catalogue of Microorganisms (GCM) 10K type strain sequencing project: providing services to taxonomists for standard genome sequencing and annotation.</title>
        <authorList>
            <consortium name="The Broad Institute Genomics Platform"/>
            <consortium name="The Broad Institute Genome Sequencing Center for Infectious Disease"/>
            <person name="Wu L."/>
            <person name="Ma J."/>
        </authorList>
    </citation>
    <scope>NUCLEOTIDE SEQUENCE [LARGE SCALE GENOMIC DNA]</scope>
    <source>
        <strain evidence="4">JCM 8201</strain>
    </source>
</reference>
<name>A0ABP6GTT0_9ACTN</name>
<proteinExistence type="predicted"/>
<dbReference type="Pfam" id="PF22552">
    <property type="entry name" value="TY-Chap3"/>
    <property type="match status" value="1"/>
</dbReference>
<comment type="caution">
    <text evidence="3">The sequence shown here is derived from an EMBL/GenBank/DDBJ whole genome shotgun (WGS) entry which is preliminary data.</text>
</comment>
<sequence length="562" mass="60478">MDWAEFTERLARELAGLHPQMVLVVHRRVQGSHYVQAFRTGDGVHAEAVSSEVLVADLRFDPRSEERLAELGWDRPESYGNWTFDLPFHSPPDAFRRLASIMVIALRDVQGVALPSELVYESFRDSTFLDLTELGLDQSDPLRPVEKHVPPLLSPVPPPTPPAEPPPFAPQTQPLPERFPAEPPLPPGPAFEPEPEQLLQPPPAEPPPPPRPAGPDVSDPHGYGPDSSGPYGTDAAPSGSYDYSPDMSGSYGYGADMSGSYGTGAGAFDPRESDPGAFTQAEPPSVRPTAGGLEASGPAALEPARPKPNKTALRLAEAKANGDRESYLAVLLKAELYVAGTVVYSDGVYVRAFTAPPSEPHQATDLKTLASGWPQPHWQLAIDDGHPDAGYLDPLTIARVGGAPVRPVMQKVLPHPLVVHYLEGGYDRVAGYVHRVSDILPFATPKQLYSALGLGHGGSSSFSADDESVHVLRWHARFAEALRPPYGGTDEAAMAAAPGGWVVEHPPFDGTGFAPGTGPAVPEFKIDSQRLPHGAEIYRFDRSGRRRLVALFDADGTRWVAV</sequence>
<feature type="region of interest" description="Disordered" evidence="1">
    <location>
        <begin position="264"/>
        <end position="309"/>
    </location>
</feature>
<evidence type="ECO:0000313" key="3">
    <source>
        <dbReference type="EMBL" id="GAA2730385.1"/>
    </source>
</evidence>
<gene>
    <name evidence="3" type="ORF">GCM10010439_43270</name>
</gene>
<dbReference type="RefSeq" id="WP_344452413.1">
    <property type="nucleotide sequence ID" value="NZ_BAAATZ010000018.1"/>
</dbReference>
<dbReference type="InterPro" id="IPR054344">
    <property type="entry name" value="TY-Chap_N"/>
</dbReference>
<evidence type="ECO:0000256" key="1">
    <source>
        <dbReference type="SAM" id="MobiDB-lite"/>
    </source>
</evidence>
<feature type="domain" description="TY-Chap N-terminal" evidence="2">
    <location>
        <begin position="1"/>
        <end position="118"/>
    </location>
</feature>
<dbReference type="Proteomes" id="UP001501842">
    <property type="component" value="Unassembled WGS sequence"/>
</dbReference>
<feature type="compositionally biased region" description="Pro residues" evidence="1">
    <location>
        <begin position="200"/>
        <end position="213"/>
    </location>
</feature>
<dbReference type="EMBL" id="BAAATZ010000018">
    <property type="protein sequence ID" value="GAA2730385.1"/>
    <property type="molecule type" value="Genomic_DNA"/>
</dbReference>
<evidence type="ECO:0000313" key="4">
    <source>
        <dbReference type="Proteomes" id="UP001501842"/>
    </source>
</evidence>
<accession>A0ABP6GTT0</accession>
<feature type="region of interest" description="Disordered" evidence="1">
    <location>
        <begin position="138"/>
        <end position="242"/>
    </location>
</feature>
<protein>
    <recommendedName>
        <fullName evidence="2">TY-Chap N-terminal domain-containing protein</fullName>
    </recommendedName>
</protein>
<feature type="compositionally biased region" description="Pro residues" evidence="1">
    <location>
        <begin position="152"/>
        <end position="169"/>
    </location>
</feature>